<feature type="transmembrane region" description="Helical" evidence="1">
    <location>
        <begin position="21"/>
        <end position="40"/>
    </location>
</feature>
<evidence type="ECO:0000313" key="2">
    <source>
        <dbReference type="EMBL" id="QUN06317.1"/>
    </source>
</evidence>
<keyword evidence="1" id="KW-0472">Membrane</keyword>
<reference evidence="2 3" key="1">
    <citation type="submission" date="2021-04" db="EMBL/GenBank/DDBJ databases">
        <title>Novel species identification of genus Shewanella.</title>
        <authorList>
            <person name="Liu G."/>
        </authorList>
    </citation>
    <scope>NUCLEOTIDE SEQUENCE [LARGE SCALE GENOMIC DNA]</scope>
    <source>
        <strain evidence="2 3">FJAT-54481</strain>
    </source>
</reference>
<name>A0ABX7YU57_9GAMM</name>
<protein>
    <submittedName>
        <fullName evidence="2">Uncharacterized protein</fullName>
    </submittedName>
</protein>
<dbReference type="RefSeq" id="WP_212595331.1">
    <property type="nucleotide sequence ID" value="NZ_CP073587.1"/>
</dbReference>
<dbReference type="EMBL" id="CP073587">
    <property type="protein sequence ID" value="QUN06317.1"/>
    <property type="molecule type" value="Genomic_DNA"/>
</dbReference>
<keyword evidence="3" id="KW-1185">Reference proteome</keyword>
<organism evidence="2 3">
    <name type="scientific">Shewanella yunxiaonensis</name>
    <dbReference type="NCBI Taxonomy" id="2829809"/>
    <lineage>
        <taxon>Bacteria</taxon>
        <taxon>Pseudomonadati</taxon>
        <taxon>Pseudomonadota</taxon>
        <taxon>Gammaproteobacteria</taxon>
        <taxon>Alteromonadales</taxon>
        <taxon>Shewanellaceae</taxon>
        <taxon>Shewanella</taxon>
    </lineage>
</organism>
<evidence type="ECO:0000313" key="3">
    <source>
        <dbReference type="Proteomes" id="UP000679575"/>
    </source>
</evidence>
<feature type="transmembrane region" description="Helical" evidence="1">
    <location>
        <begin position="52"/>
        <end position="72"/>
    </location>
</feature>
<evidence type="ECO:0000256" key="1">
    <source>
        <dbReference type="SAM" id="Phobius"/>
    </source>
</evidence>
<sequence>MNGPLYRFLNSLSRRLCQRGWKLVAIGLVLILAGSDLLLLMELSTMLELLGASTFVLVYYSGFKLLLSSLFLRVKQFERHGVFFLPERAVIKSMPSMLIHALPNRCCWTLLMLSLATAGADFLSRALDCGLG</sequence>
<keyword evidence="1" id="KW-1133">Transmembrane helix</keyword>
<dbReference type="Proteomes" id="UP000679575">
    <property type="component" value="Chromosome"/>
</dbReference>
<proteinExistence type="predicted"/>
<gene>
    <name evidence="2" type="ORF">KDN34_02295</name>
</gene>
<keyword evidence="1" id="KW-0812">Transmembrane</keyword>
<accession>A0ABX7YU57</accession>